<proteinExistence type="predicted"/>
<evidence type="ECO:0000313" key="3">
    <source>
        <dbReference type="Proteomes" id="UP001150924"/>
    </source>
</evidence>
<reference evidence="2" key="1">
    <citation type="submission" date="2022-11" db="EMBL/GenBank/DDBJ databases">
        <title>Minimal conservation of predation-associated metabolite biosynthetic gene clusters underscores biosynthetic potential of Myxococcota including descriptions for ten novel species: Archangium lansinium sp. nov., Myxococcus landrumus sp. nov., Nannocystis bai.</title>
        <authorList>
            <person name="Ahearne A."/>
            <person name="Stevens C."/>
            <person name="Phillips K."/>
        </authorList>
    </citation>
    <scope>NUCLEOTIDE SEQUENCE</scope>
    <source>
        <strain evidence="2">Na p29</strain>
    </source>
</reference>
<dbReference type="RefSeq" id="WP_267777923.1">
    <property type="nucleotide sequence ID" value="NZ_JAPNKE010000002.1"/>
</dbReference>
<protein>
    <submittedName>
        <fullName evidence="2">Uncharacterized protein</fullName>
    </submittedName>
</protein>
<accession>A0A9X3F1Y0</accession>
<sequence length="426" mass="45377">MLTAIVDPAEVIPDQVGQFVAAAAMIAAGATIGELLNTGTLPSSVDIDKLDLAQVERRPARRRDPRLHHRAARQRQHQRHRLRRGPPAHALQGRRPALRRRARRRPEGLALTYDSMSVEVVNPGTWELGGPLGNLIRIAASRMGHGSQWMEFDLEFALDLGVVRLEGATIRVKLPDDSAPFSVEFRGLTASVDVPGAIKGKGSVTIGDGGSFRALLSLEVIPAKLSAYGSLAVDQDFVAVEVGVQLPVGILLGATGFGIFGFVGRFVANGTRNLDGLTAAEPVQRQLDWYTRSPELKYKRKFGQYAFGVGAVVGTLPDSGFTFNAEGSLTIGFPDVSVIFGIDAKLVTQRKSAATESGTTSSGGLRILGMVLIEPDSIMIGVRGSYEIPKVLKLEIPISPTSCSPAATPGTSGSAPTTTRPARATW</sequence>
<dbReference type="Proteomes" id="UP001150924">
    <property type="component" value="Unassembled WGS sequence"/>
</dbReference>
<feature type="region of interest" description="Disordered" evidence="1">
    <location>
        <begin position="402"/>
        <end position="426"/>
    </location>
</feature>
<organism evidence="2 3">
    <name type="scientific">Nannocystis pusilla</name>
    <dbReference type="NCBI Taxonomy" id="889268"/>
    <lineage>
        <taxon>Bacteria</taxon>
        <taxon>Pseudomonadati</taxon>
        <taxon>Myxococcota</taxon>
        <taxon>Polyangia</taxon>
        <taxon>Nannocystales</taxon>
        <taxon>Nannocystaceae</taxon>
        <taxon>Nannocystis</taxon>
    </lineage>
</organism>
<dbReference type="EMBL" id="JAPNKE010000002">
    <property type="protein sequence ID" value="MCY1013790.1"/>
    <property type="molecule type" value="Genomic_DNA"/>
</dbReference>
<evidence type="ECO:0000313" key="2">
    <source>
        <dbReference type="EMBL" id="MCY1013790.1"/>
    </source>
</evidence>
<dbReference type="AlphaFoldDB" id="A0A9X3F1Y0"/>
<feature type="region of interest" description="Disordered" evidence="1">
    <location>
        <begin position="57"/>
        <end position="104"/>
    </location>
</feature>
<gene>
    <name evidence="2" type="ORF">OV079_51355</name>
</gene>
<name>A0A9X3F1Y0_9BACT</name>
<feature type="compositionally biased region" description="Basic residues" evidence="1">
    <location>
        <begin position="59"/>
        <end position="86"/>
    </location>
</feature>
<comment type="caution">
    <text evidence="2">The sequence shown here is derived from an EMBL/GenBank/DDBJ whole genome shotgun (WGS) entry which is preliminary data.</text>
</comment>
<keyword evidence="3" id="KW-1185">Reference proteome</keyword>
<feature type="compositionally biased region" description="Low complexity" evidence="1">
    <location>
        <begin position="404"/>
        <end position="426"/>
    </location>
</feature>
<evidence type="ECO:0000256" key="1">
    <source>
        <dbReference type="SAM" id="MobiDB-lite"/>
    </source>
</evidence>